<gene>
    <name evidence="1" type="primary">rpo4</name>
    <name evidence="1" type="synonym">rpoF</name>
    <name evidence="2" type="ORF">L1994_03975</name>
</gene>
<dbReference type="InterPro" id="IPR044876">
    <property type="entry name" value="HRDC_dom_sf"/>
</dbReference>
<keyword evidence="1" id="KW-0548">Nucleotidyltransferase</keyword>
<dbReference type="InterPro" id="IPR010924">
    <property type="entry name" value="Rpo4"/>
</dbReference>
<dbReference type="Pfam" id="PF03874">
    <property type="entry name" value="RNA_pol_Rpb4"/>
    <property type="match status" value="1"/>
</dbReference>
<dbReference type="PANTHER" id="PTHR39646">
    <property type="entry name" value="RNA POLYMERASE RPB4"/>
    <property type="match status" value="1"/>
</dbReference>
<dbReference type="GeneID" id="79949527"/>
<dbReference type="GO" id="GO:0000428">
    <property type="term" value="C:DNA-directed RNA polymerase complex"/>
    <property type="evidence" value="ECO:0007669"/>
    <property type="project" value="UniProtKB-KW"/>
</dbReference>
<dbReference type="PIRSF" id="PIRSF005053">
    <property type="entry name" value="RNA_pol_F_arch"/>
    <property type="match status" value="1"/>
</dbReference>
<dbReference type="RefSeq" id="WP_278100395.1">
    <property type="nucleotide sequence ID" value="NZ_CP091092.1"/>
</dbReference>
<dbReference type="Gene3D" id="6.10.140.10">
    <property type="match status" value="1"/>
</dbReference>
<dbReference type="GO" id="GO:0006352">
    <property type="term" value="P:DNA-templated transcription initiation"/>
    <property type="evidence" value="ECO:0007669"/>
    <property type="project" value="InterPro"/>
</dbReference>
<keyword evidence="3" id="KW-1185">Reference proteome</keyword>
<dbReference type="EC" id="2.7.7.6" evidence="1"/>
<protein>
    <recommendedName>
        <fullName evidence="1">DNA-directed RNA polymerase subunit Rpo4</fullName>
        <ecNumber evidence="1">2.7.7.6</ecNumber>
    </recommendedName>
    <alternativeName>
        <fullName evidence="1">DNA-directed RNA polymerase subunit F</fullName>
    </alternativeName>
</protein>
<evidence type="ECO:0000313" key="3">
    <source>
        <dbReference type="Proteomes" id="UP001218895"/>
    </source>
</evidence>
<keyword evidence="1" id="KW-0963">Cytoplasm</keyword>
<reference evidence="2" key="1">
    <citation type="submission" date="2022-01" db="EMBL/GenBank/DDBJ databases">
        <title>Complete genome of Methanomicrobium antiquum DSM 21220.</title>
        <authorList>
            <person name="Chen S.-C."/>
            <person name="You Y.-T."/>
            <person name="Zhou Y.-Z."/>
            <person name="Lai M.-C."/>
        </authorList>
    </citation>
    <scope>NUCLEOTIDE SEQUENCE</scope>
    <source>
        <strain evidence="2">DSM 21220</strain>
    </source>
</reference>
<keyword evidence="1" id="KW-0804">Transcription</keyword>
<dbReference type="AlphaFoldDB" id="A0AAF0JNG5"/>
<comment type="function">
    <text evidence="1">DNA-dependent RNA polymerase (RNAP) catalyzes the transcription of DNA into RNA using the four ribonucleoside triphosphates as substrates. This subunit is less well bound than the others.</text>
</comment>
<comment type="subunit">
    <text evidence="1">Part of the RNA polymerase complex. Forms a stalk with Rpo7 that extends from the main structure.</text>
</comment>
<organism evidence="2 3">
    <name type="scientific">Methanomicrobium antiquum</name>
    <dbReference type="NCBI Taxonomy" id="487686"/>
    <lineage>
        <taxon>Archaea</taxon>
        <taxon>Methanobacteriati</taxon>
        <taxon>Methanobacteriota</taxon>
        <taxon>Stenosarchaea group</taxon>
        <taxon>Methanomicrobia</taxon>
        <taxon>Methanomicrobiales</taxon>
        <taxon>Methanomicrobiaceae</taxon>
        <taxon>Methanomicrobium</taxon>
    </lineage>
</organism>
<dbReference type="InterPro" id="IPR005574">
    <property type="entry name" value="Rpb4/RPC9"/>
</dbReference>
<dbReference type="GO" id="GO:0000166">
    <property type="term" value="F:nucleotide binding"/>
    <property type="evidence" value="ECO:0007669"/>
    <property type="project" value="InterPro"/>
</dbReference>
<name>A0AAF0JNG5_9EURY</name>
<evidence type="ECO:0000313" key="2">
    <source>
        <dbReference type="EMBL" id="WFN37555.1"/>
    </source>
</evidence>
<sequence>MKVKGIINEERITLPELRESLLKVEAARLESGKEMSYELRRSIEHANHLSKTSAEKSRELVEKLQTLEKMKPDIAFRIASVMPKSRDELRAIYAKERFTLSGEELDEILDLVLAHF</sequence>
<comment type="subcellular location">
    <subcellularLocation>
        <location evidence="1">Cytoplasm</location>
    </subcellularLocation>
</comment>
<keyword evidence="1" id="KW-0808">Transferase</keyword>
<dbReference type="EMBL" id="CP091092">
    <property type="protein sequence ID" value="WFN37555.1"/>
    <property type="molecule type" value="Genomic_DNA"/>
</dbReference>
<dbReference type="GO" id="GO:0003899">
    <property type="term" value="F:DNA-directed RNA polymerase activity"/>
    <property type="evidence" value="ECO:0007669"/>
    <property type="project" value="UniProtKB-UniRule"/>
</dbReference>
<keyword evidence="1" id="KW-0240">DNA-directed RNA polymerase</keyword>
<accession>A0AAF0JNG5</accession>
<dbReference type="Gene3D" id="1.10.150.80">
    <property type="entry name" value="HRDC domain"/>
    <property type="match status" value="1"/>
</dbReference>
<comment type="catalytic activity">
    <reaction evidence="1">
        <text>RNA(n) + a ribonucleoside 5'-triphosphate = RNA(n+1) + diphosphate</text>
        <dbReference type="Rhea" id="RHEA:21248"/>
        <dbReference type="Rhea" id="RHEA-COMP:14527"/>
        <dbReference type="Rhea" id="RHEA-COMP:17342"/>
        <dbReference type="ChEBI" id="CHEBI:33019"/>
        <dbReference type="ChEBI" id="CHEBI:61557"/>
        <dbReference type="ChEBI" id="CHEBI:140395"/>
        <dbReference type="EC" id="2.7.7.6"/>
    </reaction>
</comment>
<dbReference type="HAMAP" id="MF_00864">
    <property type="entry name" value="RNApol_arch_Rpo4"/>
    <property type="match status" value="1"/>
</dbReference>
<dbReference type="KEGG" id="manq:L1994_03975"/>
<dbReference type="PANTHER" id="PTHR39646:SF1">
    <property type="entry name" value="DNA-DIRECTED RNA POLYMERASE SUBUNIT RPO4"/>
    <property type="match status" value="1"/>
</dbReference>
<dbReference type="SUPFAM" id="SSF47819">
    <property type="entry name" value="HRDC-like"/>
    <property type="match status" value="1"/>
</dbReference>
<dbReference type="InterPro" id="IPR010997">
    <property type="entry name" value="HRDC-like_sf"/>
</dbReference>
<dbReference type="GO" id="GO:0005737">
    <property type="term" value="C:cytoplasm"/>
    <property type="evidence" value="ECO:0007669"/>
    <property type="project" value="UniProtKB-SubCell"/>
</dbReference>
<proteinExistence type="inferred from homology"/>
<comment type="similarity">
    <text evidence="1">Belongs to the eukaryotic RPB4 RNA polymerase subunit family.</text>
</comment>
<dbReference type="NCBIfam" id="NF011552">
    <property type="entry name" value="PRK14981.1-4"/>
    <property type="match status" value="1"/>
</dbReference>
<evidence type="ECO:0000256" key="1">
    <source>
        <dbReference type="HAMAP-Rule" id="MF_00864"/>
    </source>
</evidence>
<dbReference type="Proteomes" id="UP001218895">
    <property type="component" value="Chromosome"/>
</dbReference>